<dbReference type="Proteomes" id="UP000596742">
    <property type="component" value="Unassembled WGS sequence"/>
</dbReference>
<dbReference type="GO" id="GO:0006644">
    <property type="term" value="P:phospholipid metabolic process"/>
    <property type="evidence" value="ECO:0007669"/>
    <property type="project" value="InterPro"/>
</dbReference>
<feature type="chain" id="PRO_5043725367" description="Phospholipase A2-like central domain-containing protein" evidence="6">
    <location>
        <begin position="24"/>
        <end position="113"/>
    </location>
</feature>
<dbReference type="PRINTS" id="PR00389">
    <property type="entry name" value="PHPHLIPASEA2"/>
</dbReference>
<dbReference type="GO" id="GO:0005576">
    <property type="term" value="C:extracellular region"/>
    <property type="evidence" value="ECO:0007669"/>
    <property type="project" value="UniProtKB-SubCell"/>
</dbReference>
<dbReference type="InterPro" id="IPR001211">
    <property type="entry name" value="PLA2"/>
</dbReference>
<evidence type="ECO:0000313" key="8">
    <source>
        <dbReference type="EMBL" id="VDI75115.1"/>
    </source>
</evidence>
<keyword evidence="2" id="KW-0964">Secreted</keyword>
<evidence type="ECO:0000313" key="9">
    <source>
        <dbReference type="Proteomes" id="UP000596742"/>
    </source>
</evidence>
<dbReference type="EMBL" id="UYJE01009627">
    <property type="protein sequence ID" value="VDI75115.1"/>
    <property type="molecule type" value="Genomic_DNA"/>
</dbReference>
<dbReference type="PANTHER" id="PTHR11716:SF51">
    <property type="entry name" value="PHOSPHOLIPASE A2"/>
    <property type="match status" value="1"/>
</dbReference>
<dbReference type="PANTHER" id="PTHR11716">
    <property type="entry name" value="PHOSPHOLIPASE A2 FAMILY MEMBER"/>
    <property type="match status" value="1"/>
</dbReference>
<dbReference type="Gene3D" id="1.20.90.10">
    <property type="entry name" value="Phospholipase A2 domain"/>
    <property type="match status" value="1"/>
</dbReference>
<keyword evidence="9" id="KW-1185">Reference proteome</keyword>
<sequence length="113" mass="12715">LIMICLRCMAACVLFIIVISSPAERHEKRGTIEKKAWWNFAYQMLSIFGIGNSAFLFDYGCFCGLRGHGESVDTIDNCCQVHDACYSMEKTELNVKTKKTAVIGMCACVKRFL</sequence>
<evidence type="ECO:0000256" key="6">
    <source>
        <dbReference type="SAM" id="SignalP"/>
    </source>
</evidence>
<dbReference type="PROSITE" id="PS00118">
    <property type="entry name" value="PA2_HIS"/>
    <property type="match status" value="1"/>
</dbReference>
<proteinExistence type="predicted"/>
<evidence type="ECO:0000256" key="2">
    <source>
        <dbReference type="ARBA" id="ARBA00022525"/>
    </source>
</evidence>
<dbReference type="InterPro" id="IPR016090">
    <property type="entry name" value="PLA2-like_dom"/>
</dbReference>
<evidence type="ECO:0000259" key="7">
    <source>
        <dbReference type="Pfam" id="PF00068"/>
    </source>
</evidence>
<comment type="cofactor">
    <cofactor evidence="4">
        <name>Ca(2+)</name>
        <dbReference type="ChEBI" id="CHEBI:29108"/>
    </cofactor>
    <text evidence="4">Binds 1 Ca(2+) ion per subunit.</text>
</comment>
<feature type="non-terminal residue" evidence="8">
    <location>
        <position position="1"/>
    </location>
</feature>
<feature type="binding site" evidence="4">
    <location>
        <position position="64"/>
    </location>
    <ligand>
        <name>Ca(2+)</name>
        <dbReference type="ChEBI" id="CHEBI:29108"/>
    </ligand>
</feature>
<feature type="domain" description="Phospholipase A2-like central" evidence="7">
    <location>
        <begin position="44"/>
        <end position="94"/>
    </location>
</feature>
<dbReference type="OrthoDB" id="6038873at2759"/>
<feature type="signal peptide" evidence="6">
    <location>
        <begin position="1"/>
        <end position="23"/>
    </location>
</feature>
<keyword evidence="4" id="KW-0106">Calcium</keyword>
<dbReference type="GO" id="GO:0047498">
    <property type="term" value="F:calcium-dependent phospholipase A2 activity"/>
    <property type="evidence" value="ECO:0007669"/>
    <property type="project" value="TreeGrafter"/>
</dbReference>
<evidence type="ECO:0000256" key="3">
    <source>
        <dbReference type="ARBA" id="ARBA00023157"/>
    </source>
</evidence>
<dbReference type="InterPro" id="IPR033113">
    <property type="entry name" value="PLA2_histidine"/>
</dbReference>
<dbReference type="AlphaFoldDB" id="A0A8B6H6T6"/>
<keyword evidence="3 5" id="KW-1015">Disulfide bond</keyword>
<dbReference type="InterPro" id="IPR036444">
    <property type="entry name" value="PLipase_A2_dom_sf"/>
</dbReference>
<dbReference type="SUPFAM" id="SSF48619">
    <property type="entry name" value="Phospholipase A2, PLA2"/>
    <property type="match status" value="1"/>
</dbReference>
<organism evidence="8 9">
    <name type="scientific">Mytilus galloprovincialis</name>
    <name type="common">Mediterranean mussel</name>
    <dbReference type="NCBI Taxonomy" id="29158"/>
    <lineage>
        <taxon>Eukaryota</taxon>
        <taxon>Metazoa</taxon>
        <taxon>Spiralia</taxon>
        <taxon>Lophotrochozoa</taxon>
        <taxon>Mollusca</taxon>
        <taxon>Bivalvia</taxon>
        <taxon>Autobranchia</taxon>
        <taxon>Pteriomorphia</taxon>
        <taxon>Mytilida</taxon>
        <taxon>Mytiloidea</taxon>
        <taxon>Mytilidae</taxon>
        <taxon>Mytilinae</taxon>
        <taxon>Mytilus</taxon>
    </lineage>
</organism>
<feature type="binding site" evidence="4">
    <location>
        <position position="62"/>
    </location>
    <ligand>
        <name>Ca(2+)</name>
        <dbReference type="ChEBI" id="CHEBI:29108"/>
    </ligand>
</feature>
<keyword evidence="4" id="KW-0479">Metal-binding</keyword>
<accession>A0A8B6H6T6</accession>
<feature type="disulfide bond" evidence="5">
    <location>
        <begin position="63"/>
        <end position="79"/>
    </location>
</feature>
<dbReference type="GO" id="GO:0016042">
    <property type="term" value="P:lipid catabolic process"/>
    <property type="evidence" value="ECO:0007669"/>
    <property type="project" value="InterPro"/>
</dbReference>
<dbReference type="GO" id="GO:0005509">
    <property type="term" value="F:calcium ion binding"/>
    <property type="evidence" value="ECO:0007669"/>
    <property type="project" value="InterPro"/>
</dbReference>
<comment type="subcellular location">
    <subcellularLocation>
        <location evidence="1">Secreted</location>
    </subcellularLocation>
</comment>
<feature type="binding site" evidence="4">
    <location>
        <position position="83"/>
    </location>
    <ligand>
        <name>Ca(2+)</name>
        <dbReference type="ChEBI" id="CHEBI:29108"/>
    </ligand>
</feature>
<comment type="caution">
    <text evidence="8">The sequence shown here is derived from an EMBL/GenBank/DDBJ whole genome shotgun (WGS) entry which is preliminary data.</text>
</comment>
<reference evidence="8" key="1">
    <citation type="submission" date="2018-11" db="EMBL/GenBank/DDBJ databases">
        <authorList>
            <person name="Alioto T."/>
            <person name="Alioto T."/>
        </authorList>
    </citation>
    <scope>NUCLEOTIDE SEQUENCE</scope>
</reference>
<name>A0A8B6H6T6_MYTGA</name>
<dbReference type="GO" id="GO:0005543">
    <property type="term" value="F:phospholipid binding"/>
    <property type="evidence" value="ECO:0007669"/>
    <property type="project" value="TreeGrafter"/>
</dbReference>
<evidence type="ECO:0000256" key="5">
    <source>
        <dbReference type="PIRSR" id="PIRSR601211-3"/>
    </source>
</evidence>
<protein>
    <recommendedName>
        <fullName evidence="7">Phospholipase A2-like central domain-containing protein</fullName>
    </recommendedName>
</protein>
<dbReference type="Pfam" id="PF00068">
    <property type="entry name" value="Phospholip_A2_1"/>
    <property type="match status" value="1"/>
</dbReference>
<dbReference type="GO" id="GO:0050482">
    <property type="term" value="P:arachidonate secretion"/>
    <property type="evidence" value="ECO:0007669"/>
    <property type="project" value="InterPro"/>
</dbReference>
<gene>
    <name evidence="8" type="ORF">MGAL_10B018285</name>
</gene>
<keyword evidence="6" id="KW-0732">Signal</keyword>
<evidence type="ECO:0000256" key="1">
    <source>
        <dbReference type="ARBA" id="ARBA00004613"/>
    </source>
</evidence>
<evidence type="ECO:0000256" key="4">
    <source>
        <dbReference type="PIRSR" id="PIRSR601211-2"/>
    </source>
</evidence>